<dbReference type="PANTHER" id="PTHR43981:SF2">
    <property type="entry name" value="ENOYL-[ACYL-CARRIER-PROTEIN] REDUCTASE, MITOCHONDRIAL"/>
    <property type="match status" value="1"/>
</dbReference>
<dbReference type="AlphaFoldDB" id="A0A0K8UL25"/>
<evidence type="ECO:0000256" key="6">
    <source>
        <dbReference type="ARBA" id="ARBA00022946"/>
    </source>
</evidence>
<protein>
    <recommendedName>
        <fullName evidence="12">Enoyl-[acyl-carrier-protein] reductase, mitochondrial</fullName>
        <ecNumber evidence="11">1.3.1.104</ecNumber>
    </recommendedName>
    <alternativeName>
        <fullName evidence="13">2-enoyl thioester reductase</fullName>
    </alternativeName>
</protein>
<dbReference type="EC" id="1.3.1.104" evidence="11"/>
<dbReference type="InterPro" id="IPR011032">
    <property type="entry name" value="GroES-like_sf"/>
</dbReference>
<dbReference type="PANTHER" id="PTHR43981">
    <property type="entry name" value="ENOYL-[ACYL-CARRIER-PROTEIN] REDUCTASE, MITOCHONDRIAL"/>
    <property type="match status" value="1"/>
</dbReference>
<dbReference type="InterPro" id="IPR013154">
    <property type="entry name" value="ADH-like_N"/>
</dbReference>
<keyword evidence="3" id="KW-0444">Lipid biosynthesis</keyword>
<evidence type="ECO:0000259" key="15">
    <source>
        <dbReference type="SMART" id="SM00829"/>
    </source>
</evidence>
<comment type="similarity">
    <text evidence="2">Belongs to the zinc-containing alcohol dehydrogenase family. Quinone oxidoreductase subfamily.</text>
</comment>
<evidence type="ECO:0000256" key="9">
    <source>
        <dbReference type="ARBA" id="ARBA00023128"/>
    </source>
</evidence>
<comment type="subcellular location">
    <subcellularLocation>
        <location evidence="1">Mitochondrion</location>
    </subcellularLocation>
</comment>
<dbReference type="SUPFAM" id="SSF50129">
    <property type="entry name" value="GroES-like"/>
    <property type="match status" value="1"/>
</dbReference>
<comment type="catalytic activity">
    <reaction evidence="14">
        <text>a 2,3-saturated acyl-[ACP] + NADP(+) = a (2E)-enoyl-[ACP] + NADPH + H(+)</text>
        <dbReference type="Rhea" id="RHEA:22564"/>
        <dbReference type="Rhea" id="RHEA-COMP:9925"/>
        <dbReference type="Rhea" id="RHEA-COMP:9926"/>
        <dbReference type="ChEBI" id="CHEBI:15378"/>
        <dbReference type="ChEBI" id="CHEBI:57783"/>
        <dbReference type="ChEBI" id="CHEBI:58349"/>
        <dbReference type="ChEBI" id="CHEBI:78784"/>
        <dbReference type="ChEBI" id="CHEBI:78785"/>
        <dbReference type="EC" id="1.3.1.104"/>
    </reaction>
</comment>
<feature type="domain" description="Enoyl reductase (ER)" evidence="15">
    <location>
        <begin position="43"/>
        <end position="356"/>
    </location>
</feature>
<evidence type="ECO:0000256" key="7">
    <source>
        <dbReference type="ARBA" id="ARBA00023002"/>
    </source>
</evidence>
<dbReference type="Gene3D" id="3.90.180.10">
    <property type="entry name" value="Medium-chain alcohol dehydrogenases, catalytic domain"/>
    <property type="match status" value="1"/>
</dbReference>
<evidence type="ECO:0000256" key="10">
    <source>
        <dbReference type="ARBA" id="ARBA00023160"/>
    </source>
</evidence>
<evidence type="ECO:0000256" key="13">
    <source>
        <dbReference type="ARBA" id="ARBA00042123"/>
    </source>
</evidence>
<evidence type="ECO:0000256" key="11">
    <source>
        <dbReference type="ARBA" id="ARBA00038963"/>
    </source>
</evidence>
<evidence type="ECO:0000256" key="5">
    <source>
        <dbReference type="ARBA" id="ARBA00022857"/>
    </source>
</evidence>
<dbReference type="InterPro" id="IPR020843">
    <property type="entry name" value="ER"/>
</dbReference>
<dbReference type="SMART" id="SM00829">
    <property type="entry name" value="PKS_ER"/>
    <property type="match status" value="1"/>
</dbReference>
<evidence type="ECO:0000256" key="1">
    <source>
        <dbReference type="ARBA" id="ARBA00004173"/>
    </source>
</evidence>
<dbReference type="SUPFAM" id="SSF51735">
    <property type="entry name" value="NAD(P)-binding Rossmann-fold domains"/>
    <property type="match status" value="1"/>
</dbReference>
<evidence type="ECO:0000256" key="3">
    <source>
        <dbReference type="ARBA" id="ARBA00022516"/>
    </source>
</evidence>
<dbReference type="InterPro" id="IPR051034">
    <property type="entry name" value="Mito_Enoyl-ACP_Reductase"/>
</dbReference>
<sequence>MWLQLLRQHIPPTLQRRATLIEHRKTTCICAQSLQYCEYGEPGDVLKLVELDLSEPKDNEVLVRLLAAPINPSDINTIQGKYPVKLPLPAIAGNEGVGEVLRTGANVQKLKRGQRVVVVESALGTWRTHANFSEQQLLGIPNKMDLATAATMVVNPPTAYRMLKDFVPLAQGDCVIQNGANSAVGQIVHQLCKAWGLKSIGIVRNRPNLDELKTYLKLLGASEVLTEEELAQKNVANKLCKLPTPRLALNCVGGKNASDMAKQLAVKGVMVTYGGMSRKPVVIPTSALIFKNISFCGFWVTRWMREYKGKPTRDKMFAELIEMLDQGKLKGVKHEMVPLKDYKKAVSDALDLKGMVGKKYILQMKC</sequence>
<dbReference type="CDD" id="cd08290">
    <property type="entry name" value="ETR"/>
    <property type="match status" value="1"/>
</dbReference>
<reference evidence="16" key="1">
    <citation type="submission" date="2015-06" db="EMBL/GenBank/DDBJ databases">
        <authorList>
            <person name="Hoefler B.C."/>
            <person name="Straight P.D."/>
        </authorList>
    </citation>
    <scope>NUCLEOTIDE SEQUENCE</scope>
</reference>
<dbReference type="GO" id="GO:0006633">
    <property type="term" value="P:fatty acid biosynthetic process"/>
    <property type="evidence" value="ECO:0007669"/>
    <property type="project" value="UniProtKB-KW"/>
</dbReference>
<dbReference type="FunFam" id="3.90.180.10:FF:000010">
    <property type="entry name" value="Enoyl-[acyl-carrier-protein] reductase, mitochondrial"/>
    <property type="match status" value="1"/>
</dbReference>
<evidence type="ECO:0000256" key="14">
    <source>
        <dbReference type="ARBA" id="ARBA00048843"/>
    </source>
</evidence>
<gene>
    <name evidence="16" type="primary">CG16935_1</name>
    <name evidence="16" type="ORF">c0_g1_i1</name>
</gene>
<dbReference type="OrthoDB" id="7482721at2759"/>
<evidence type="ECO:0000256" key="8">
    <source>
        <dbReference type="ARBA" id="ARBA00023098"/>
    </source>
</evidence>
<dbReference type="EMBL" id="GDHF01025249">
    <property type="protein sequence ID" value="JAI27065.1"/>
    <property type="molecule type" value="Transcribed_RNA"/>
</dbReference>
<dbReference type="Pfam" id="PF00107">
    <property type="entry name" value="ADH_zinc_N"/>
    <property type="match status" value="1"/>
</dbReference>
<keyword evidence="9" id="KW-0496">Mitochondrion</keyword>
<dbReference type="InterPro" id="IPR036291">
    <property type="entry name" value="NAD(P)-bd_dom_sf"/>
</dbReference>
<name>A0A0K8UL25_BACLA</name>
<keyword evidence="8" id="KW-0443">Lipid metabolism</keyword>
<keyword evidence="7" id="KW-0560">Oxidoreductase</keyword>
<keyword evidence="4" id="KW-0276">Fatty acid metabolism</keyword>
<evidence type="ECO:0000256" key="2">
    <source>
        <dbReference type="ARBA" id="ARBA00010371"/>
    </source>
</evidence>
<evidence type="ECO:0000256" key="12">
    <source>
        <dbReference type="ARBA" id="ARBA00041058"/>
    </source>
</evidence>
<dbReference type="GO" id="GO:0141148">
    <property type="term" value="F:enoyl-[acyl-carrier-protein] reductase (NADPH) activity"/>
    <property type="evidence" value="ECO:0007669"/>
    <property type="project" value="UniProtKB-EC"/>
</dbReference>
<dbReference type="InterPro" id="IPR013149">
    <property type="entry name" value="ADH-like_C"/>
</dbReference>
<dbReference type="GO" id="GO:0005739">
    <property type="term" value="C:mitochondrion"/>
    <property type="evidence" value="ECO:0007669"/>
    <property type="project" value="UniProtKB-SubCell"/>
</dbReference>
<organism evidence="16">
    <name type="scientific">Bactrocera latifrons</name>
    <name type="common">Malaysian fruit fly</name>
    <name type="synonym">Chaetodacus latifrons</name>
    <dbReference type="NCBI Taxonomy" id="174628"/>
    <lineage>
        <taxon>Eukaryota</taxon>
        <taxon>Metazoa</taxon>
        <taxon>Ecdysozoa</taxon>
        <taxon>Arthropoda</taxon>
        <taxon>Hexapoda</taxon>
        <taxon>Insecta</taxon>
        <taxon>Pterygota</taxon>
        <taxon>Neoptera</taxon>
        <taxon>Endopterygota</taxon>
        <taxon>Diptera</taxon>
        <taxon>Brachycera</taxon>
        <taxon>Muscomorpha</taxon>
        <taxon>Tephritoidea</taxon>
        <taxon>Tephritidae</taxon>
        <taxon>Bactrocera</taxon>
        <taxon>Bactrocera</taxon>
    </lineage>
</organism>
<dbReference type="Pfam" id="PF08240">
    <property type="entry name" value="ADH_N"/>
    <property type="match status" value="1"/>
</dbReference>
<dbReference type="FunFam" id="3.40.50.720:FF:000112">
    <property type="entry name" value="Enoyl-[acyl-carrier-protein] reductase 1, mitochondrial"/>
    <property type="match status" value="1"/>
</dbReference>
<keyword evidence="6" id="KW-0809">Transit peptide</keyword>
<evidence type="ECO:0000313" key="16">
    <source>
        <dbReference type="EMBL" id="JAI27065.1"/>
    </source>
</evidence>
<keyword evidence="10" id="KW-0275">Fatty acid biosynthesis</keyword>
<dbReference type="Gene3D" id="3.40.50.720">
    <property type="entry name" value="NAD(P)-binding Rossmann-like Domain"/>
    <property type="match status" value="1"/>
</dbReference>
<accession>A0A0K8UL25</accession>
<evidence type="ECO:0000256" key="4">
    <source>
        <dbReference type="ARBA" id="ARBA00022832"/>
    </source>
</evidence>
<proteinExistence type="inferred from homology"/>
<keyword evidence="5" id="KW-0521">NADP</keyword>